<dbReference type="PANTHER" id="PTHR34374">
    <property type="entry name" value="LARGE RIBOSOMAL RNA SUBUNIT ACCUMULATION PROTEIN YCED HOMOLOG 1, CHLOROPLASTIC"/>
    <property type="match status" value="1"/>
</dbReference>
<dbReference type="EMBL" id="LGGX01000007">
    <property type="protein sequence ID" value="KUK87159.1"/>
    <property type="molecule type" value="Genomic_DNA"/>
</dbReference>
<evidence type="ECO:0000313" key="1">
    <source>
        <dbReference type="EMBL" id="KUK87159.1"/>
    </source>
</evidence>
<protein>
    <recommendedName>
        <fullName evidence="3">DUF177 domain-containing protein</fullName>
    </recommendedName>
</protein>
<gene>
    <name evidence="1" type="ORF">XE03_0955</name>
</gene>
<accession>A0A117M6K7</accession>
<organism evidence="1 2">
    <name type="scientific">candidate division TA06 bacterium 34_109</name>
    <dbReference type="NCBI Taxonomy" id="1635277"/>
    <lineage>
        <taxon>Bacteria</taxon>
        <taxon>Bacteria division TA06</taxon>
    </lineage>
</organism>
<dbReference type="PANTHER" id="PTHR34374:SF1">
    <property type="entry name" value="LARGE RIBOSOMAL RNA SUBUNIT ACCUMULATION PROTEIN YCED HOMOLOG 1, CHLOROPLASTIC"/>
    <property type="match status" value="1"/>
</dbReference>
<dbReference type="Proteomes" id="UP000053467">
    <property type="component" value="Unassembled WGS sequence"/>
</dbReference>
<dbReference type="AlphaFoldDB" id="A0A117M6K7"/>
<evidence type="ECO:0000313" key="2">
    <source>
        <dbReference type="Proteomes" id="UP000053467"/>
    </source>
</evidence>
<name>A0A117M6K7_UNCT6</name>
<dbReference type="InterPro" id="IPR003772">
    <property type="entry name" value="YceD"/>
</dbReference>
<proteinExistence type="predicted"/>
<comment type="caution">
    <text evidence="1">The sequence shown here is derived from an EMBL/GenBank/DDBJ whole genome shotgun (WGS) entry which is preliminary data.</text>
</comment>
<sequence length="146" mass="17048">MININVSSIPAGISVQTFQWVIKRDEYDFFNEDLYIEGKFKVNNIHKTQIEFEGIIEFSLELICDRCLERFKRDFSEEVLFVLKKDYLGDELDIINFTDYLCDITDYIKDIVVTAIPSKNLCKDDCKGICPKCGVNLNYEKCKCNI</sequence>
<dbReference type="Pfam" id="PF02620">
    <property type="entry name" value="YceD"/>
    <property type="match status" value="1"/>
</dbReference>
<dbReference type="PATRIC" id="fig|1635277.3.peg.728"/>
<evidence type="ECO:0008006" key="3">
    <source>
        <dbReference type="Google" id="ProtNLM"/>
    </source>
</evidence>
<reference evidence="2" key="1">
    <citation type="journal article" date="2015" name="MBio">
        <title>Genome-Resolved Metagenomic Analysis Reveals Roles for Candidate Phyla and Other Microbial Community Members in Biogeochemical Transformations in Oil Reservoirs.</title>
        <authorList>
            <person name="Hu P."/>
            <person name="Tom L."/>
            <person name="Singh A."/>
            <person name="Thomas B.C."/>
            <person name="Baker B.J."/>
            <person name="Piceno Y.M."/>
            <person name="Andersen G.L."/>
            <person name="Banfield J.F."/>
        </authorList>
    </citation>
    <scope>NUCLEOTIDE SEQUENCE [LARGE SCALE GENOMIC DNA]</scope>
</reference>